<proteinExistence type="predicted"/>
<feature type="transmembrane region" description="Helical" evidence="2">
    <location>
        <begin position="270"/>
        <end position="290"/>
    </location>
</feature>
<comment type="caution">
    <text evidence="3">The sequence shown here is derived from an EMBL/GenBank/DDBJ whole genome shotgun (WGS) entry which is preliminary data.</text>
</comment>
<keyword evidence="2" id="KW-0812">Transmembrane</keyword>
<keyword evidence="2" id="KW-0472">Membrane</keyword>
<feature type="region of interest" description="Disordered" evidence="1">
    <location>
        <begin position="1"/>
        <end position="51"/>
    </location>
</feature>
<evidence type="ECO:0000313" key="4">
    <source>
        <dbReference type="Proteomes" id="UP001157974"/>
    </source>
</evidence>
<dbReference type="AlphaFoldDB" id="A0AAV8UI38"/>
<sequence>MEVVAPPPPPPPPAPLRDTSSGSKDLPAAPPVAEMSAEETLTEETPATVSPAAEIEATEIPAAAIDATELPAADIDATEIPAAEIDATETPTAETEDTEMPTAETEDTEMPAAKTEATGILAAETDAKESPTAETGGVEASLESAKAVIVEEPDRLEAVANALVGEPKLNPSDEIVVVGGEKSASADNIVGADEINMASVDEKETLLGTTLNEERVPSSAADKVGPKEVSLIEDLSKTISFMADPMTIFFAEIVVILFINAAYSPILQTWFCRIVIPPVLISSVALGFFWRRESISPNRILEALSEQEQKRVADFEKRLKERTSALDAKEKALFLEEEKLRAVRDQLKDGLLQQASTGQPDDAQPQRGVELGPSASLEAAGEPARKTVEEFLPPRTLAGAQIKLDANMIHICQHAFETFEERERVLQARANLGLDSNTAEMSRTELQKKSKEQSVGILASFLHRVRPYSSVPAMIKPNKKLLMSRRID</sequence>
<dbReference type="Proteomes" id="UP001157974">
    <property type="component" value="Unassembled WGS sequence"/>
</dbReference>
<name>A0AAV8UI38_9RHOD</name>
<keyword evidence="4" id="KW-1185">Reference proteome</keyword>
<evidence type="ECO:0000313" key="3">
    <source>
        <dbReference type="EMBL" id="KAJ8902205.1"/>
    </source>
</evidence>
<feature type="transmembrane region" description="Helical" evidence="2">
    <location>
        <begin position="246"/>
        <end position="263"/>
    </location>
</feature>
<dbReference type="EMBL" id="JAMWBK010000009">
    <property type="protein sequence ID" value="KAJ8902205.1"/>
    <property type="molecule type" value="Genomic_DNA"/>
</dbReference>
<protein>
    <recommendedName>
        <fullName evidence="5">Peroxin-14</fullName>
    </recommendedName>
</protein>
<feature type="region of interest" description="Disordered" evidence="1">
    <location>
        <begin position="79"/>
        <end position="141"/>
    </location>
</feature>
<keyword evidence="2" id="KW-1133">Transmembrane helix</keyword>
<evidence type="ECO:0000256" key="2">
    <source>
        <dbReference type="SAM" id="Phobius"/>
    </source>
</evidence>
<feature type="compositionally biased region" description="Pro residues" evidence="1">
    <location>
        <begin position="1"/>
        <end position="15"/>
    </location>
</feature>
<accession>A0AAV8UI38</accession>
<evidence type="ECO:0000256" key="1">
    <source>
        <dbReference type="SAM" id="MobiDB-lite"/>
    </source>
</evidence>
<feature type="compositionally biased region" description="Low complexity" evidence="1">
    <location>
        <begin position="81"/>
        <end position="93"/>
    </location>
</feature>
<organism evidence="3 4">
    <name type="scientific">Rhodosorus marinus</name>
    <dbReference type="NCBI Taxonomy" id="101924"/>
    <lineage>
        <taxon>Eukaryota</taxon>
        <taxon>Rhodophyta</taxon>
        <taxon>Stylonematophyceae</taxon>
        <taxon>Stylonematales</taxon>
        <taxon>Stylonemataceae</taxon>
        <taxon>Rhodosorus</taxon>
    </lineage>
</organism>
<reference evidence="3 4" key="1">
    <citation type="journal article" date="2023" name="Nat. Commun.">
        <title>Origin of minicircular mitochondrial genomes in red algae.</title>
        <authorList>
            <person name="Lee Y."/>
            <person name="Cho C.H."/>
            <person name="Lee Y.M."/>
            <person name="Park S.I."/>
            <person name="Yang J.H."/>
            <person name="West J.A."/>
            <person name="Bhattacharya D."/>
            <person name="Yoon H.S."/>
        </authorList>
    </citation>
    <scope>NUCLEOTIDE SEQUENCE [LARGE SCALE GENOMIC DNA]</scope>
    <source>
        <strain evidence="3 4">CCMP1338</strain>
        <tissue evidence="3">Whole cell</tissue>
    </source>
</reference>
<evidence type="ECO:0008006" key="5">
    <source>
        <dbReference type="Google" id="ProtNLM"/>
    </source>
</evidence>
<gene>
    <name evidence="3" type="ORF">NDN08_006613</name>
</gene>
<feature type="compositionally biased region" description="Acidic residues" evidence="1">
    <location>
        <begin position="94"/>
        <end position="109"/>
    </location>
</feature>